<sequence length="101" mass="11810">MTRGNPTATSHRPMVDAAEPREWRPPGFTVPRDIGVFVRLNSDRLTARRPLNRLWRRSMIHRVVDLRALVRKIPRMAEARVVSREIHTRDSARFVLSDRSD</sequence>
<feature type="region of interest" description="Disordered" evidence="1">
    <location>
        <begin position="1"/>
        <end position="26"/>
    </location>
</feature>
<evidence type="ECO:0000313" key="3">
    <source>
        <dbReference type="Proteomes" id="UP000002497"/>
    </source>
</evidence>
<proteinExistence type="predicted"/>
<dbReference type="VEuPathDB" id="FungiDB:CPSG_07180"/>
<gene>
    <name evidence="2" type="ORF">CPSG_07180</name>
</gene>
<organism evidence="3">
    <name type="scientific">Coccidioides posadasii (strain RMSCC 757 / Silveira)</name>
    <name type="common">Valley fever fungus</name>
    <dbReference type="NCBI Taxonomy" id="443226"/>
    <lineage>
        <taxon>Eukaryota</taxon>
        <taxon>Fungi</taxon>
        <taxon>Dikarya</taxon>
        <taxon>Ascomycota</taxon>
        <taxon>Pezizomycotina</taxon>
        <taxon>Eurotiomycetes</taxon>
        <taxon>Eurotiomycetidae</taxon>
        <taxon>Onygenales</taxon>
        <taxon>Onygenaceae</taxon>
        <taxon>Coccidioides</taxon>
    </lineage>
</organism>
<dbReference type="EMBL" id="GL636498">
    <property type="protein sequence ID" value="EFW16130.1"/>
    <property type="molecule type" value="Genomic_DNA"/>
</dbReference>
<reference evidence="3" key="2">
    <citation type="submission" date="2010-03" db="EMBL/GenBank/DDBJ databases">
        <title>The genome sequence of Coccidioides posadasii strain Silveira.</title>
        <authorList>
            <consortium name="The Broad Institute Genome Sequencing Center for Infectious Disease"/>
            <person name="Neafsey D."/>
            <person name="Orbach M."/>
            <person name="Henn M.R."/>
            <person name="Cole G.T."/>
            <person name="Galgiani J."/>
            <person name="Gardner M.J."/>
            <person name="Kirkland T.N."/>
            <person name="Taylor J.W."/>
            <person name="Young S.K."/>
            <person name="Zeng Q."/>
            <person name="Koehrsen M."/>
            <person name="Alvarado L."/>
            <person name="Berlin A."/>
            <person name="Borenstein D."/>
            <person name="Chapman S.B."/>
            <person name="Chen Z."/>
            <person name="Engels R."/>
            <person name="Freedman E."/>
            <person name="Gellesch M."/>
            <person name="Goldberg J."/>
            <person name="Griggs A."/>
            <person name="Gujja S."/>
            <person name="Heilman E."/>
            <person name="Heiman D."/>
            <person name="Howarth C."/>
            <person name="Jen D."/>
            <person name="Larson L."/>
            <person name="Mehta T."/>
            <person name="Neiman D."/>
            <person name="Park D."/>
            <person name="Pearson M."/>
            <person name="Richards J."/>
            <person name="Roberts A."/>
            <person name="Saif S."/>
            <person name="Shea T."/>
            <person name="Shenoy N."/>
            <person name="Sisk P."/>
            <person name="Stolte C."/>
            <person name="Sykes S."/>
            <person name="Walk T."/>
            <person name="White J."/>
            <person name="Yandava C."/>
            <person name="Haas B."/>
            <person name="Nusbaum C."/>
            <person name="Birren B."/>
        </authorList>
    </citation>
    <scope>NUCLEOTIDE SEQUENCE [LARGE SCALE GENOMIC DNA]</scope>
    <source>
        <strain evidence="3">RMSCC 757 / Silveira</strain>
    </source>
</reference>
<evidence type="ECO:0000313" key="2">
    <source>
        <dbReference type="EMBL" id="EFW16130.1"/>
    </source>
</evidence>
<protein>
    <submittedName>
        <fullName evidence="2">Predicted protein</fullName>
    </submittedName>
</protein>
<feature type="compositionally biased region" description="Polar residues" evidence="1">
    <location>
        <begin position="1"/>
        <end position="10"/>
    </location>
</feature>
<keyword evidence="3" id="KW-1185">Reference proteome</keyword>
<evidence type="ECO:0000256" key="1">
    <source>
        <dbReference type="SAM" id="MobiDB-lite"/>
    </source>
</evidence>
<dbReference type="Proteomes" id="UP000002497">
    <property type="component" value="Unassembled WGS sequence"/>
</dbReference>
<name>E9DBH8_COCPS</name>
<dbReference type="HOGENOM" id="CLU_2291429_0_0_1"/>
<accession>E9DBH8</accession>
<reference evidence="3" key="1">
    <citation type="journal article" date="2010" name="Genome Res.">
        <title>Population genomic sequencing of Coccidioides fungi reveals recent hybridization and transposon control.</title>
        <authorList>
            <person name="Neafsey D.E."/>
            <person name="Barker B.M."/>
            <person name="Sharpton T.J."/>
            <person name="Stajich J.E."/>
            <person name="Park D.J."/>
            <person name="Whiston E."/>
            <person name="Hung C.-Y."/>
            <person name="McMahan C."/>
            <person name="White J."/>
            <person name="Sykes S."/>
            <person name="Heiman D."/>
            <person name="Young S."/>
            <person name="Zeng Q."/>
            <person name="Abouelleil A."/>
            <person name="Aftuck L."/>
            <person name="Bessette D."/>
            <person name="Brown A."/>
            <person name="FitzGerald M."/>
            <person name="Lui A."/>
            <person name="Macdonald J.P."/>
            <person name="Priest M."/>
            <person name="Orbach M.J."/>
            <person name="Galgiani J.N."/>
            <person name="Kirkland T.N."/>
            <person name="Cole G.T."/>
            <person name="Birren B.W."/>
            <person name="Henn M.R."/>
            <person name="Taylor J.W."/>
            <person name="Rounsley S.D."/>
        </authorList>
    </citation>
    <scope>NUCLEOTIDE SEQUENCE [LARGE SCALE GENOMIC DNA]</scope>
    <source>
        <strain evidence="3">RMSCC 757 / Silveira</strain>
    </source>
</reference>
<dbReference type="AlphaFoldDB" id="E9DBH8"/>